<organism evidence="1 2">
    <name type="scientific">Desulfosarcina widdelii</name>
    <dbReference type="NCBI Taxonomy" id="947919"/>
    <lineage>
        <taxon>Bacteria</taxon>
        <taxon>Pseudomonadati</taxon>
        <taxon>Thermodesulfobacteriota</taxon>
        <taxon>Desulfobacteria</taxon>
        <taxon>Desulfobacterales</taxon>
        <taxon>Desulfosarcinaceae</taxon>
        <taxon>Desulfosarcina</taxon>
    </lineage>
</organism>
<name>A0A5K7YVT0_9BACT</name>
<dbReference type="RefSeq" id="WP_155302536.1">
    <property type="nucleotide sequence ID" value="NZ_AP021875.1"/>
</dbReference>
<keyword evidence="2" id="KW-1185">Reference proteome</keyword>
<dbReference type="EMBL" id="AP021875">
    <property type="protein sequence ID" value="BBO73426.1"/>
    <property type="molecule type" value="Genomic_DNA"/>
</dbReference>
<evidence type="ECO:0008006" key="3">
    <source>
        <dbReference type="Google" id="ProtNLM"/>
    </source>
</evidence>
<reference evidence="1 2" key="1">
    <citation type="submission" date="2019-11" db="EMBL/GenBank/DDBJ databases">
        <title>Comparative genomics of hydrocarbon-degrading Desulfosarcina strains.</title>
        <authorList>
            <person name="Watanabe M."/>
            <person name="Kojima H."/>
            <person name="Fukui M."/>
        </authorList>
    </citation>
    <scope>NUCLEOTIDE SEQUENCE [LARGE SCALE GENOMIC DNA]</scope>
    <source>
        <strain evidence="1 2">PP31</strain>
    </source>
</reference>
<gene>
    <name evidence="1" type="ORF">DSCW_08430</name>
</gene>
<proteinExistence type="predicted"/>
<protein>
    <recommendedName>
        <fullName evidence="3">Guanylate cyclase domain-containing protein</fullName>
    </recommendedName>
</protein>
<dbReference type="OrthoDB" id="9181325at2"/>
<sequence>MIIQRRWNRQSTKLELKMHIVAFLDILGFKNILQERRYNDINVLFEEIADTIYQYKRRSFLSAWENIFYPKVINFSDSIIIYQPLFEKKGTWSFQINHNIFESFQFIVRDVVATSLLAGIPIRGAINVGEFFAGEALSVVPDKVYRGPRMIPTYFIEDLGDPPPIPEDYENKILDAVRLPMHFGDALTDAYLMEGKINSIGVFLPESALKNPLCNSAIQHRIALRDIIKLDVEGKSMYALNWCNRMDYETYLKLEDYIKNQINVSEGTVKAKWISLYEFTKTAPKK</sequence>
<dbReference type="Proteomes" id="UP000427769">
    <property type="component" value="Chromosome"/>
</dbReference>
<dbReference type="AlphaFoldDB" id="A0A5K7YVT0"/>
<accession>A0A5K7YVT0</accession>
<dbReference type="KEGG" id="dwd:DSCW_08430"/>
<evidence type="ECO:0000313" key="2">
    <source>
        <dbReference type="Proteomes" id="UP000427769"/>
    </source>
</evidence>
<evidence type="ECO:0000313" key="1">
    <source>
        <dbReference type="EMBL" id="BBO73426.1"/>
    </source>
</evidence>